<dbReference type="AlphaFoldDB" id="A0A166C096"/>
<protein>
    <submittedName>
        <fullName evidence="1">Uncharacterized protein</fullName>
    </submittedName>
</protein>
<proteinExistence type="predicted"/>
<dbReference type="EMBL" id="KV428095">
    <property type="protein sequence ID" value="KZT36933.1"/>
    <property type="molecule type" value="Genomic_DNA"/>
</dbReference>
<organism evidence="1 2">
    <name type="scientific">Sistotremastrum suecicum HHB10207 ss-3</name>
    <dbReference type="NCBI Taxonomy" id="1314776"/>
    <lineage>
        <taxon>Eukaryota</taxon>
        <taxon>Fungi</taxon>
        <taxon>Dikarya</taxon>
        <taxon>Basidiomycota</taxon>
        <taxon>Agaricomycotina</taxon>
        <taxon>Agaricomycetes</taxon>
        <taxon>Sistotremastrales</taxon>
        <taxon>Sistotremastraceae</taxon>
        <taxon>Sistotremastrum</taxon>
    </lineage>
</organism>
<dbReference type="InterPro" id="IPR036514">
    <property type="entry name" value="SGNH_hydro_sf"/>
</dbReference>
<evidence type="ECO:0000313" key="2">
    <source>
        <dbReference type="Proteomes" id="UP000076798"/>
    </source>
</evidence>
<dbReference type="Proteomes" id="UP000076798">
    <property type="component" value="Unassembled WGS sequence"/>
</dbReference>
<evidence type="ECO:0000313" key="1">
    <source>
        <dbReference type="EMBL" id="KZT36933.1"/>
    </source>
</evidence>
<gene>
    <name evidence="1" type="ORF">SISSUDRAFT_912524</name>
</gene>
<name>A0A166C096_9AGAM</name>
<dbReference type="OrthoDB" id="1600564at2759"/>
<reference evidence="1 2" key="1">
    <citation type="journal article" date="2016" name="Mol. Biol. Evol.">
        <title>Comparative Genomics of Early-Diverging Mushroom-Forming Fungi Provides Insights into the Origins of Lignocellulose Decay Capabilities.</title>
        <authorList>
            <person name="Nagy L.G."/>
            <person name="Riley R."/>
            <person name="Tritt A."/>
            <person name="Adam C."/>
            <person name="Daum C."/>
            <person name="Floudas D."/>
            <person name="Sun H."/>
            <person name="Yadav J.S."/>
            <person name="Pangilinan J."/>
            <person name="Larsson K.H."/>
            <person name="Matsuura K."/>
            <person name="Barry K."/>
            <person name="Labutti K."/>
            <person name="Kuo R."/>
            <person name="Ohm R.A."/>
            <person name="Bhattacharya S.S."/>
            <person name="Shirouzu T."/>
            <person name="Yoshinaga Y."/>
            <person name="Martin F.M."/>
            <person name="Grigoriev I.V."/>
            <person name="Hibbett D.S."/>
        </authorList>
    </citation>
    <scope>NUCLEOTIDE SEQUENCE [LARGE SCALE GENOMIC DNA]</scope>
    <source>
        <strain evidence="1 2">HHB10207 ss-3</strain>
    </source>
</reference>
<dbReference type="Gene3D" id="3.40.50.1110">
    <property type="entry name" value="SGNH hydrolase"/>
    <property type="match status" value="1"/>
</dbReference>
<accession>A0A166C096</accession>
<sequence>MPPLSLPPNRFQIPMVVIRRQAPSYQDTPLSLISQDQHSPNKFKRMQALLERSLRVSPGIVPTRFSPFGLESIYGTYGTAAPPFTSFNGQLLASYFSYIQQLYSSGARNFLFINVPVINLAPIV</sequence>
<keyword evidence="2" id="KW-1185">Reference proteome</keyword>